<evidence type="ECO:0000256" key="9">
    <source>
        <dbReference type="ARBA" id="ARBA00031636"/>
    </source>
</evidence>
<protein>
    <recommendedName>
        <fullName evidence="9">Multidrug-efflux transporter</fullName>
    </recommendedName>
</protein>
<accession>A0AAE4Y764</accession>
<evidence type="ECO:0000313" key="12">
    <source>
        <dbReference type="Proteomes" id="UP001193501"/>
    </source>
</evidence>
<dbReference type="Pfam" id="PF01554">
    <property type="entry name" value="MatE"/>
    <property type="match status" value="2"/>
</dbReference>
<dbReference type="PIRSF" id="PIRSF006603">
    <property type="entry name" value="DinF"/>
    <property type="match status" value="1"/>
</dbReference>
<gene>
    <name evidence="11" type="ORF">GV832_06025</name>
</gene>
<evidence type="ECO:0000256" key="7">
    <source>
        <dbReference type="ARBA" id="ARBA00023065"/>
    </source>
</evidence>
<organism evidence="11 12">
    <name type="scientific">Stagnihabitans tardus</name>
    <dbReference type="NCBI Taxonomy" id="2699202"/>
    <lineage>
        <taxon>Bacteria</taxon>
        <taxon>Pseudomonadati</taxon>
        <taxon>Pseudomonadota</taxon>
        <taxon>Alphaproteobacteria</taxon>
        <taxon>Rhodobacterales</taxon>
        <taxon>Paracoccaceae</taxon>
        <taxon>Stagnihabitans</taxon>
    </lineage>
</organism>
<dbReference type="EMBL" id="JAABNR010000004">
    <property type="protein sequence ID" value="NBZ87132.1"/>
    <property type="molecule type" value="Genomic_DNA"/>
</dbReference>
<dbReference type="InterPro" id="IPR002528">
    <property type="entry name" value="MATE_fam"/>
</dbReference>
<feature type="transmembrane region" description="Helical" evidence="10">
    <location>
        <begin position="192"/>
        <end position="213"/>
    </location>
</feature>
<feature type="transmembrane region" description="Helical" evidence="10">
    <location>
        <begin position="421"/>
        <end position="442"/>
    </location>
</feature>
<evidence type="ECO:0000256" key="4">
    <source>
        <dbReference type="ARBA" id="ARBA00022475"/>
    </source>
</evidence>
<dbReference type="GO" id="GO:0006811">
    <property type="term" value="P:monoatomic ion transport"/>
    <property type="evidence" value="ECO:0007669"/>
    <property type="project" value="UniProtKB-KW"/>
</dbReference>
<feature type="transmembrane region" description="Helical" evidence="10">
    <location>
        <begin position="355"/>
        <end position="372"/>
    </location>
</feature>
<feature type="transmembrane region" description="Helical" evidence="10">
    <location>
        <begin position="91"/>
        <end position="110"/>
    </location>
</feature>
<dbReference type="GO" id="GO:0005886">
    <property type="term" value="C:plasma membrane"/>
    <property type="evidence" value="ECO:0007669"/>
    <property type="project" value="UniProtKB-SubCell"/>
</dbReference>
<keyword evidence="4" id="KW-1003">Cell membrane</keyword>
<dbReference type="CDD" id="cd13131">
    <property type="entry name" value="MATE_NorM_like"/>
    <property type="match status" value="1"/>
</dbReference>
<dbReference type="PANTHER" id="PTHR43298">
    <property type="entry name" value="MULTIDRUG RESISTANCE PROTEIN NORM-RELATED"/>
    <property type="match status" value="1"/>
</dbReference>
<evidence type="ECO:0000256" key="3">
    <source>
        <dbReference type="ARBA" id="ARBA00022449"/>
    </source>
</evidence>
<keyword evidence="8 10" id="KW-0472">Membrane</keyword>
<sequence>MARKFIPHAKALLALGLPIVGSHLAQMMLHVTDTMLLGRYGVSELAAVTLAGSAFFVLFILGAGFAQGVMPLVASAMGRGAEVEVRRDVRMGLWLSILYGVAIYPLFWVAETWLRALGQTADVARLGQEFLRIAGPGMVPALIVMTLKSYLSAMGRTQVVLWITIGAVGLNLLVGWALIFGRLGLPELGVEGAAIATLTVQVFSALALALYAHRQPSLRQHQVFRRFWRPDTAALARVFRLGWPIGVTGLAESGLFSGASLMMGWISEVALAAHGIAMQVAALAFMVHLGLSNAATVLAGRAEGAGNARGLRDVALTSILMSFGFGAVMIVVFLAMPLPILSLFLDTAKPESDEILTLGVTLLALAALFQLGDAMQVMALGLCRALRDTRVPMIMAAFSYWGVGIPCSYLLGFHFGLGAEGIWLGLVLGLAFASGSLMVRFWREAPEA</sequence>
<evidence type="ECO:0000256" key="1">
    <source>
        <dbReference type="ARBA" id="ARBA00004429"/>
    </source>
</evidence>
<feature type="transmembrane region" description="Helical" evidence="10">
    <location>
        <begin position="159"/>
        <end position="180"/>
    </location>
</feature>
<feature type="transmembrane region" description="Helical" evidence="10">
    <location>
        <begin position="234"/>
        <end position="256"/>
    </location>
</feature>
<feature type="transmembrane region" description="Helical" evidence="10">
    <location>
        <begin position="48"/>
        <end position="70"/>
    </location>
</feature>
<keyword evidence="6 10" id="KW-1133">Transmembrane helix</keyword>
<dbReference type="InterPro" id="IPR050222">
    <property type="entry name" value="MATE_MdtK"/>
</dbReference>
<evidence type="ECO:0000256" key="2">
    <source>
        <dbReference type="ARBA" id="ARBA00022448"/>
    </source>
</evidence>
<keyword evidence="7" id="KW-0406">Ion transport</keyword>
<feature type="transmembrane region" description="Helical" evidence="10">
    <location>
        <begin position="393"/>
        <end position="415"/>
    </location>
</feature>
<proteinExistence type="predicted"/>
<keyword evidence="12" id="KW-1185">Reference proteome</keyword>
<feature type="transmembrane region" description="Helical" evidence="10">
    <location>
        <begin position="314"/>
        <end position="335"/>
    </location>
</feature>
<dbReference type="Proteomes" id="UP001193501">
    <property type="component" value="Unassembled WGS sequence"/>
</dbReference>
<keyword evidence="3" id="KW-0050">Antiport</keyword>
<dbReference type="PANTHER" id="PTHR43298:SF2">
    <property type="entry name" value="FMN_FAD EXPORTER YEEO-RELATED"/>
    <property type="match status" value="1"/>
</dbReference>
<evidence type="ECO:0000256" key="6">
    <source>
        <dbReference type="ARBA" id="ARBA00022989"/>
    </source>
</evidence>
<comment type="subcellular location">
    <subcellularLocation>
        <location evidence="1">Cell inner membrane</location>
        <topology evidence="1">Multi-pass membrane protein</topology>
    </subcellularLocation>
</comment>
<dbReference type="GO" id="GO:0042910">
    <property type="term" value="F:xenobiotic transmembrane transporter activity"/>
    <property type="evidence" value="ECO:0007669"/>
    <property type="project" value="InterPro"/>
</dbReference>
<keyword evidence="2" id="KW-0813">Transport</keyword>
<evidence type="ECO:0000313" key="11">
    <source>
        <dbReference type="EMBL" id="NBZ87132.1"/>
    </source>
</evidence>
<comment type="caution">
    <text evidence="11">The sequence shown here is derived from an EMBL/GenBank/DDBJ whole genome shotgun (WGS) entry which is preliminary data.</text>
</comment>
<evidence type="ECO:0000256" key="5">
    <source>
        <dbReference type="ARBA" id="ARBA00022692"/>
    </source>
</evidence>
<feature type="transmembrane region" description="Helical" evidence="10">
    <location>
        <begin position="276"/>
        <end position="302"/>
    </location>
</feature>
<dbReference type="NCBIfam" id="TIGR00797">
    <property type="entry name" value="matE"/>
    <property type="match status" value="1"/>
</dbReference>
<dbReference type="RefSeq" id="WP_168773934.1">
    <property type="nucleotide sequence ID" value="NZ_JAABNR010000004.1"/>
</dbReference>
<feature type="transmembrane region" description="Helical" evidence="10">
    <location>
        <begin position="130"/>
        <end position="147"/>
    </location>
</feature>
<dbReference type="AlphaFoldDB" id="A0AAE4Y764"/>
<dbReference type="InterPro" id="IPR048279">
    <property type="entry name" value="MdtK-like"/>
</dbReference>
<name>A0AAE4Y764_9RHOB</name>
<reference evidence="11" key="1">
    <citation type="submission" date="2020-01" db="EMBL/GenBank/DDBJ databases">
        <authorList>
            <person name="Chen W.-M."/>
        </authorList>
    </citation>
    <scope>NUCLEOTIDE SEQUENCE</scope>
    <source>
        <strain evidence="11">CYK-10</strain>
    </source>
</reference>
<dbReference type="GO" id="GO:0015297">
    <property type="term" value="F:antiporter activity"/>
    <property type="evidence" value="ECO:0007669"/>
    <property type="project" value="UniProtKB-KW"/>
</dbReference>
<keyword evidence="5 10" id="KW-0812">Transmembrane</keyword>
<evidence type="ECO:0000256" key="8">
    <source>
        <dbReference type="ARBA" id="ARBA00023136"/>
    </source>
</evidence>
<evidence type="ECO:0000256" key="10">
    <source>
        <dbReference type="SAM" id="Phobius"/>
    </source>
</evidence>